<dbReference type="EMBL" id="BTCL01000016">
    <property type="protein sequence ID" value="GMK46982.1"/>
    <property type="molecule type" value="Genomic_DNA"/>
</dbReference>
<protein>
    <recommendedName>
        <fullName evidence="4">YusW-like protein</fullName>
    </recommendedName>
</protein>
<feature type="region of interest" description="Disordered" evidence="1">
    <location>
        <begin position="176"/>
        <end position="299"/>
    </location>
</feature>
<evidence type="ECO:0000313" key="3">
    <source>
        <dbReference type="Proteomes" id="UP001285921"/>
    </source>
</evidence>
<dbReference type="InterPro" id="IPR025623">
    <property type="entry name" value="YusW"/>
</dbReference>
<feature type="compositionally biased region" description="Polar residues" evidence="1">
    <location>
        <begin position="197"/>
        <end position="206"/>
    </location>
</feature>
<dbReference type="RefSeq" id="WP_317981087.1">
    <property type="nucleotide sequence ID" value="NZ_BTCL01000016.1"/>
</dbReference>
<feature type="compositionally biased region" description="Acidic residues" evidence="1">
    <location>
        <begin position="179"/>
        <end position="195"/>
    </location>
</feature>
<accession>A0ABQ6NS63</accession>
<keyword evidence="3" id="KW-1185">Reference proteome</keyword>
<evidence type="ECO:0000313" key="2">
    <source>
        <dbReference type="EMBL" id="GMK46982.1"/>
    </source>
</evidence>
<evidence type="ECO:0000256" key="1">
    <source>
        <dbReference type="SAM" id="MobiDB-lite"/>
    </source>
</evidence>
<dbReference type="Proteomes" id="UP001285921">
    <property type="component" value="Unassembled WGS sequence"/>
</dbReference>
<feature type="compositionally biased region" description="Basic and acidic residues" evidence="1">
    <location>
        <begin position="278"/>
        <end position="299"/>
    </location>
</feature>
<gene>
    <name evidence="2" type="ORF">PghCCS26_41110</name>
</gene>
<sequence length="299" mass="33720">MKKKISYILIGALSTIMLSYGVVAYADYDSSAIKEDNRAASDSYVVPSKTAAAEVKLASAQPAASEAPIQLDQLKALELKIDGNNVKVKIELEKEEATTESKVEIKIGEDQKKYLMGNEATQFIEQLLAALKLQANMDKQQVMDALFTHFAVEPAKVDVNIDMKWKDRPEELKFKDEKDDADVDADDEADKDETEAQTVKSTVQDNQKAQLAAKEQSAKQEQKKALIAQKKALQQAWQKAHKEQQEKKKQQKQLNRSDRDHDQNKGQKDDEDDDDQGEDHGHDGNHGKHQEHEEHDHED</sequence>
<proteinExistence type="predicted"/>
<comment type="caution">
    <text evidence="2">The sequence shown here is derived from an EMBL/GenBank/DDBJ whole genome shotgun (WGS) entry which is preliminary data.</text>
</comment>
<evidence type="ECO:0008006" key="4">
    <source>
        <dbReference type="Google" id="ProtNLM"/>
    </source>
</evidence>
<organism evidence="2 3">
    <name type="scientific">Paenibacillus glycanilyticus</name>
    <dbReference type="NCBI Taxonomy" id="126569"/>
    <lineage>
        <taxon>Bacteria</taxon>
        <taxon>Bacillati</taxon>
        <taxon>Bacillota</taxon>
        <taxon>Bacilli</taxon>
        <taxon>Bacillales</taxon>
        <taxon>Paenibacillaceae</taxon>
        <taxon>Paenibacillus</taxon>
    </lineage>
</organism>
<name>A0ABQ6NS63_9BACL</name>
<feature type="compositionally biased region" description="Basic and acidic residues" evidence="1">
    <location>
        <begin position="255"/>
        <end position="268"/>
    </location>
</feature>
<reference evidence="2 3" key="1">
    <citation type="submission" date="2023-05" db="EMBL/GenBank/DDBJ databases">
        <title>Draft genome of Paenibacillus sp. CCS26.</title>
        <authorList>
            <person name="Akita H."/>
            <person name="Shinto Y."/>
            <person name="Kimura Z."/>
        </authorList>
    </citation>
    <scope>NUCLEOTIDE SEQUENCE [LARGE SCALE GENOMIC DNA]</scope>
    <source>
        <strain evidence="2 3">CCS26</strain>
    </source>
</reference>
<feature type="compositionally biased region" description="Low complexity" evidence="1">
    <location>
        <begin position="225"/>
        <end position="238"/>
    </location>
</feature>
<dbReference type="Pfam" id="PF14039">
    <property type="entry name" value="YusW"/>
    <property type="match status" value="1"/>
</dbReference>